<dbReference type="InterPro" id="IPR007452">
    <property type="entry name" value="TamB_C"/>
</dbReference>
<evidence type="ECO:0000256" key="5">
    <source>
        <dbReference type="SAM" id="Phobius"/>
    </source>
</evidence>
<keyword evidence="4 5" id="KW-0472">Membrane</keyword>
<evidence type="ECO:0000313" key="8">
    <source>
        <dbReference type="Proteomes" id="UP000652567"/>
    </source>
</evidence>
<dbReference type="Proteomes" id="UP000652567">
    <property type="component" value="Unassembled WGS sequence"/>
</dbReference>
<gene>
    <name evidence="7" type="ORF">C4F51_17235</name>
</gene>
<keyword evidence="3 5" id="KW-1133">Transmembrane helix</keyword>
<evidence type="ECO:0000256" key="4">
    <source>
        <dbReference type="ARBA" id="ARBA00023136"/>
    </source>
</evidence>
<dbReference type="GO" id="GO:0005886">
    <property type="term" value="C:plasma membrane"/>
    <property type="evidence" value="ECO:0007669"/>
    <property type="project" value="InterPro"/>
</dbReference>
<sequence length="1222" mass="133016">MILRSLWVLLRWAILIGALTVVTLVATVSMVVSTEPGTRWVISQAQRFVPLDVGEVRGNLLTGLDIDYFDYQQQADGVVQQHYRGEKVSFRWQPLALFYNAASVQSFTAQQVYVQIPPADETAEPVPMAWPVLALPVRIELGEVEVNNIHVAQTRIGEEPATLVELQRVSGSVSLGTFNLRLTDVVVVTEDYTVIADGRAALRYPYDADLNVQWQFQLASATEPPELMLLSGKAKIGGDIELLSLEHQLTSPLQITSVGHVIPNLSQPPAAVTALEDPEIQLTNEIPEQALLAQWFPADTPIPVVGGRIDVKGWIADFQADVDALVTYGEYPQLRVQANTRGNTEHINIANLQVNTRVPASDQDMALTLQGRVDWLPAIVWDLALSGTGLDPAIYTPDWPGDMTLALKTRGQLQDGQIQALLEELDLGGQLRGREVSASGAASWADNQLQTDGLLLSMGANHIRIDGLVGDEADIRWQLEAPLLSQIDSALTGAISSRGDVKGTLENPQIELEIRANNLKWQDYELAGLDVQASSPRRDQYDIQLQANNIHAAGTLVQNVSLAATGSMEAHKIALDVISEQYGDIGLGLDSGYQQEQWQGKWTRFDVRYPQLPRWWLLRSGTSTATREKAELAELCLTTRTGFRPPQTEQPTGADGNITVVDNTETRSEDVSVEPPELCVDGRWSVANGADINAILSAIPLRQLRGFLKPGVDIAGVIDGQLKGRLDAQGKIEGEASLQTRDGELQLQFDEEAEESYRWQHAGVTASFKNNRLNAKADIDWAPFGNLDADLNLNLDNQQLGGQLVGTFADLSPFAAFIPTVDDLRGRLVTDLSFGGTLQQPQLSGQLTLVEGGATMTELGLDIQAVGFTLDSHSDGRITFRGNAQSGEGNMQLSGEFDGLGKTDWQLTSALRGENFQVIDQSQIKARVSPDIQLSATPHEARLTGRALIPYARIDIKTLPPSATNVSSDVVFEDEDEVTDLPIPMAFFMNLVIEVGEDVTFNGFGLTSGLSGRMELVKTPDRQLLTSGFVAVTDGKYKAYGQELTISRGRLVFQGPADNPALEIRAQRVLKGTNDHIVGLEIGGSLQKPTSSVYSDPPVESDGEAMALLLTGKPLSEASAGDAYAIVAAMSGIGMDGGGSFTGQIAQTLQLDELSINADDGLEHSALWMGKYLTPRLFVRYVVGLFDQSSRIGMRYQMSDRLRLEAESGEAQSVDLIYKIER</sequence>
<feature type="transmembrane region" description="Helical" evidence="5">
    <location>
        <begin position="12"/>
        <end position="32"/>
    </location>
</feature>
<dbReference type="AlphaFoldDB" id="A0A928V508"/>
<dbReference type="EMBL" id="PRDL01000001">
    <property type="protein sequence ID" value="MBE8718921.1"/>
    <property type="molecule type" value="Genomic_DNA"/>
</dbReference>
<organism evidence="7 8">
    <name type="scientific">Cellvibrio polysaccharolyticus</name>
    <dbReference type="NCBI Taxonomy" id="2082724"/>
    <lineage>
        <taxon>Bacteria</taxon>
        <taxon>Pseudomonadati</taxon>
        <taxon>Pseudomonadota</taxon>
        <taxon>Gammaproteobacteria</taxon>
        <taxon>Cellvibrionales</taxon>
        <taxon>Cellvibrionaceae</taxon>
        <taxon>Cellvibrio</taxon>
    </lineage>
</organism>
<accession>A0A928V508</accession>
<dbReference type="GO" id="GO:0097347">
    <property type="term" value="C:TAM protein secretion complex"/>
    <property type="evidence" value="ECO:0007669"/>
    <property type="project" value="TreeGrafter"/>
</dbReference>
<keyword evidence="8" id="KW-1185">Reference proteome</keyword>
<evidence type="ECO:0000256" key="3">
    <source>
        <dbReference type="ARBA" id="ARBA00022989"/>
    </source>
</evidence>
<dbReference type="PANTHER" id="PTHR36985:SF1">
    <property type="entry name" value="TRANSLOCATION AND ASSEMBLY MODULE SUBUNIT TAMB"/>
    <property type="match status" value="1"/>
</dbReference>
<feature type="domain" description="Translocation and assembly module TamB C-terminal" evidence="6">
    <location>
        <begin position="886"/>
        <end position="1221"/>
    </location>
</feature>
<evidence type="ECO:0000313" key="7">
    <source>
        <dbReference type="EMBL" id="MBE8718921.1"/>
    </source>
</evidence>
<protein>
    <recommendedName>
        <fullName evidence="6">Translocation and assembly module TamB C-terminal domain-containing protein</fullName>
    </recommendedName>
</protein>
<reference evidence="7" key="1">
    <citation type="submission" date="2018-07" db="EMBL/GenBank/DDBJ databases">
        <title>Genome assembly of strain Ka43.</title>
        <authorList>
            <person name="Kukolya J."/>
            <person name="Nagy I."/>
            <person name="Horvath B."/>
            <person name="Toth A."/>
        </authorList>
    </citation>
    <scope>NUCLEOTIDE SEQUENCE</scope>
    <source>
        <strain evidence="7">KB43</strain>
    </source>
</reference>
<dbReference type="RefSeq" id="WP_193911879.1">
    <property type="nucleotide sequence ID" value="NZ_PRDL01000001.1"/>
</dbReference>
<comment type="subcellular location">
    <subcellularLocation>
        <location evidence="1">Membrane</location>
        <topology evidence="1">Single-pass membrane protein</topology>
    </subcellularLocation>
</comment>
<evidence type="ECO:0000256" key="1">
    <source>
        <dbReference type="ARBA" id="ARBA00004167"/>
    </source>
</evidence>
<dbReference type="GO" id="GO:0009306">
    <property type="term" value="P:protein secretion"/>
    <property type="evidence" value="ECO:0007669"/>
    <property type="project" value="InterPro"/>
</dbReference>
<evidence type="ECO:0000259" key="6">
    <source>
        <dbReference type="Pfam" id="PF04357"/>
    </source>
</evidence>
<dbReference type="PANTHER" id="PTHR36985">
    <property type="entry name" value="TRANSLOCATION AND ASSEMBLY MODULE SUBUNIT TAMB"/>
    <property type="match status" value="1"/>
</dbReference>
<proteinExistence type="predicted"/>
<dbReference type="Pfam" id="PF04357">
    <property type="entry name" value="TamB"/>
    <property type="match status" value="1"/>
</dbReference>
<evidence type="ECO:0000256" key="2">
    <source>
        <dbReference type="ARBA" id="ARBA00022692"/>
    </source>
</evidence>
<name>A0A928V508_9GAMM</name>
<keyword evidence="2 5" id="KW-0812">Transmembrane</keyword>
<comment type="caution">
    <text evidence="7">The sequence shown here is derived from an EMBL/GenBank/DDBJ whole genome shotgun (WGS) entry which is preliminary data.</text>
</comment>